<evidence type="ECO:0000259" key="6">
    <source>
        <dbReference type="PROSITE" id="PS50908"/>
    </source>
</evidence>
<keyword evidence="8" id="KW-1185">Reference proteome</keyword>
<keyword evidence="1 3" id="KW-0479">Metal-binding</keyword>
<feature type="compositionally biased region" description="Polar residues" evidence="4">
    <location>
        <begin position="616"/>
        <end position="626"/>
    </location>
</feature>
<feature type="region of interest" description="Disordered" evidence="4">
    <location>
        <begin position="249"/>
        <end position="626"/>
    </location>
</feature>
<evidence type="ECO:0000256" key="2">
    <source>
        <dbReference type="ARBA" id="ARBA00022833"/>
    </source>
</evidence>
<keyword evidence="1 3" id="KW-0863">Zinc-finger</keyword>
<dbReference type="Gene3D" id="3.30.40.10">
    <property type="entry name" value="Zinc/RING finger domain, C3HC4 (zinc finger)"/>
    <property type="match status" value="1"/>
</dbReference>
<evidence type="ECO:0008006" key="9">
    <source>
        <dbReference type="Google" id="ProtNLM"/>
    </source>
</evidence>
<feature type="domain" description="RING-type" evidence="5">
    <location>
        <begin position="104"/>
        <end position="157"/>
    </location>
</feature>
<dbReference type="InterPro" id="IPR013083">
    <property type="entry name" value="Znf_RING/FYVE/PHD"/>
</dbReference>
<dbReference type="SMART" id="SM00591">
    <property type="entry name" value="RWD"/>
    <property type="match status" value="1"/>
</dbReference>
<feature type="compositionally biased region" description="Basic and acidic residues" evidence="4">
    <location>
        <begin position="368"/>
        <end position="446"/>
    </location>
</feature>
<dbReference type="SMART" id="SM00184">
    <property type="entry name" value="RING"/>
    <property type="match status" value="1"/>
</dbReference>
<dbReference type="Pfam" id="PF05773">
    <property type="entry name" value="RWD"/>
    <property type="match status" value="1"/>
</dbReference>
<dbReference type="InterPro" id="IPR001841">
    <property type="entry name" value="Znf_RING"/>
</dbReference>
<dbReference type="PANTHER" id="PTHR13198">
    <property type="entry name" value="RING FINGER PROTEIN 25"/>
    <property type="match status" value="1"/>
</dbReference>
<dbReference type="InterPro" id="IPR006575">
    <property type="entry name" value="RWD_dom"/>
</dbReference>
<evidence type="ECO:0000313" key="7">
    <source>
        <dbReference type="EMBL" id="CAH3019618.1"/>
    </source>
</evidence>
<accession>A0ABN8LUU7</accession>
<gene>
    <name evidence="7" type="ORF">PEVE_00003530</name>
</gene>
<feature type="compositionally biased region" description="Basic and acidic residues" evidence="4">
    <location>
        <begin position="301"/>
        <end position="353"/>
    </location>
</feature>
<name>A0ABN8LUU7_9CNID</name>
<evidence type="ECO:0000256" key="4">
    <source>
        <dbReference type="SAM" id="MobiDB-lite"/>
    </source>
</evidence>
<feature type="compositionally biased region" description="Basic and acidic residues" evidence="4">
    <location>
        <begin position="574"/>
        <end position="590"/>
    </location>
</feature>
<evidence type="ECO:0000256" key="3">
    <source>
        <dbReference type="PROSITE-ProRule" id="PRU00175"/>
    </source>
</evidence>
<dbReference type="SUPFAM" id="SSF54495">
    <property type="entry name" value="UBC-like"/>
    <property type="match status" value="1"/>
</dbReference>
<dbReference type="EMBL" id="CALNXI010000121">
    <property type="protein sequence ID" value="CAH3019618.1"/>
    <property type="molecule type" value="Genomic_DNA"/>
</dbReference>
<comment type="caution">
    <text evidence="7">The sequence shown here is derived from an EMBL/GenBank/DDBJ whole genome shotgun (WGS) entry which is preliminary data.</text>
</comment>
<keyword evidence="2" id="KW-0862">Zinc</keyword>
<feature type="compositionally biased region" description="Basic and acidic residues" evidence="4">
    <location>
        <begin position="281"/>
        <end position="294"/>
    </location>
</feature>
<proteinExistence type="predicted"/>
<dbReference type="Proteomes" id="UP001159427">
    <property type="component" value="Unassembled WGS sequence"/>
</dbReference>
<dbReference type="InterPro" id="IPR016135">
    <property type="entry name" value="UBQ-conjugating_enzyme/RWD"/>
</dbReference>
<dbReference type="CDD" id="cd23818">
    <property type="entry name" value="RWD_RNF25"/>
    <property type="match status" value="1"/>
</dbReference>
<dbReference type="CDD" id="cd16470">
    <property type="entry name" value="RING-H2_RNF25"/>
    <property type="match status" value="1"/>
</dbReference>
<reference evidence="7 8" key="1">
    <citation type="submission" date="2022-05" db="EMBL/GenBank/DDBJ databases">
        <authorList>
            <consortium name="Genoscope - CEA"/>
            <person name="William W."/>
        </authorList>
    </citation>
    <scope>NUCLEOTIDE SEQUENCE [LARGE SCALE GENOMIC DNA]</scope>
</reference>
<feature type="compositionally biased region" description="Polar residues" evidence="4">
    <location>
        <begin position="514"/>
        <end position="535"/>
    </location>
</feature>
<dbReference type="PANTHER" id="PTHR13198:SF4">
    <property type="entry name" value="E3 UBIQUITIN-PROTEIN LIGASE RNF25"/>
    <property type="match status" value="1"/>
</dbReference>
<evidence type="ECO:0000313" key="8">
    <source>
        <dbReference type="Proteomes" id="UP001159427"/>
    </source>
</evidence>
<feature type="domain" description="RWD" evidence="6">
    <location>
        <begin position="1"/>
        <end position="97"/>
    </location>
</feature>
<protein>
    <recommendedName>
        <fullName evidence="9">E3 ubiquitin-protein ligase RNF25</fullName>
    </recommendedName>
</protein>
<dbReference type="PROSITE" id="PS50908">
    <property type="entry name" value="RWD"/>
    <property type="match status" value="1"/>
</dbReference>
<sequence length="626" mass="70578">MAVADHGELSPTIVSVMLHPSTGDDKHKRFVCLTLVIHLPLKYPSELPSITIKTPRGLSEAHIESILSNLRELSESCLGRPMLYELIEYAKESLTDNNVPSCACAICLCHFQESDEFTKTECYHYFHCGCLARYIEYSLQQEDEREDKTKVECPMCRLPIIYNLTQLQSFASKELKEEEIVYKPSEEIRKLQKKMASLFEKQKKKGGIINIEQERNRFLIDITSVRQEETLPESEPDLETVTDTVKTDSVVDPCTNKAPKRQNGTKEYNAEGKHVRRRKPERREKRDFSKDTRPSRGHRHPAFDRAGNKSEEEKFRQDKQTIEKRHAAVDRRPWRTEKKDEGKGAMKSSEEQGRAGAGEKMVSTKSGVELERRTEKKDEEKVAIKSSEEHRKDAGENQVKAKSEVEPKRRTEKKDEGIVAVKSFEEQSKHAGEKQVKVKSGVEPDTKTSVADVSEKVASAENVSSKKDNNSCWQNSNGERARSAKKRRGRSGKGRTLVAEKSEVRSGSRDLNEKTTCSGDDGEQQTAKPQPSRNVKSYLKTNACGKADATVNSKQGTSVREDIACKPPPGFETKMVDNRGSEQLRNDPRRPPPGFETHLLRPRPPPGLGSPVEGRTAQSTSQSVIS</sequence>
<dbReference type="PROSITE" id="PS50089">
    <property type="entry name" value="ZF_RING_2"/>
    <property type="match status" value="1"/>
</dbReference>
<dbReference type="SUPFAM" id="SSF57850">
    <property type="entry name" value="RING/U-box"/>
    <property type="match status" value="1"/>
</dbReference>
<dbReference type="Gene3D" id="3.10.110.10">
    <property type="entry name" value="Ubiquitin Conjugating Enzyme"/>
    <property type="match status" value="1"/>
</dbReference>
<organism evidence="7 8">
    <name type="scientific">Porites evermanni</name>
    <dbReference type="NCBI Taxonomy" id="104178"/>
    <lineage>
        <taxon>Eukaryota</taxon>
        <taxon>Metazoa</taxon>
        <taxon>Cnidaria</taxon>
        <taxon>Anthozoa</taxon>
        <taxon>Hexacorallia</taxon>
        <taxon>Scleractinia</taxon>
        <taxon>Fungiina</taxon>
        <taxon>Poritidae</taxon>
        <taxon>Porites</taxon>
    </lineage>
</organism>
<feature type="compositionally biased region" description="Basic and acidic residues" evidence="4">
    <location>
        <begin position="498"/>
        <end position="513"/>
    </location>
</feature>
<dbReference type="InterPro" id="IPR039133">
    <property type="entry name" value="RNF25"/>
</dbReference>
<feature type="compositionally biased region" description="Basic residues" evidence="4">
    <location>
        <begin position="483"/>
        <end position="493"/>
    </location>
</feature>
<evidence type="ECO:0000259" key="5">
    <source>
        <dbReference type="PROSITE" id="PS50089"/>
    </source>
</evidence>
<evidence type="ECO:0000256" key="1">
    <source>
        <dbReference type="ARBA" id="ARBA00022771"/>
    </source>
</evidence>